<keyword evidence="3" id="KW-1185">Reference proteome</keyword>
<keyword evidence="1" id="KW-0812">Transmembrane</keyword>
<keyword evidence="1" id="KW-0472">Membrane</keyword>
<feature type="transmembrane region" description="Helical" evidence="1">
    <location>
        <begin position="6"/>
        <end position="27"/>
    </location>
</feature>
<evidence type="ECO:0000313" key="2">
    <source>
        <dbReference type="EMBL" id="RNA23373.1"/>
    </source>
</evidence>
<dbReference type="AlphaFoldDB" id="A0A3M7RII0"/>
<accession>A0A3M7RII0</accession>
<keyword evidence="1" id="KW-1133">Transmembrane helix</keyword>
<name>A0A3M7RII0_BRAPC</name>
<proteinExistence type="predicted"/>
<dbReference type="EMBL" id="REGN01003299">
    <property type="protein sequence ID" value="RNA23373.1"/>
    <property type="molecule type" value="Genomic_DNA"/>
</dbReference>
<organism evidence="2 3">
    <name type="scientific">Brachionus plicatilis</name>
    <name type="common">Marine rotifer</name>
    <name type="synonym">Brachionus muelleri</name>
    <dbReference type="NCBI Taxonomy" id="10195"/>
    <lineage>
        <taxon>Eukaryota</taxon>
        <taxon>Metazoa</taxon>
        <taxon>Spiralia</taxon>
        <taxon>Gnathifera</taxon>
        <taxon>Rotifera</taxon>
        <taxon>Eurotatoria</taxon>
        <taxon>Monogononta</taxon>
        <taxon>Pseudotrocha</taxon>
        <taxon>Ploima</taxon>
        <taxon>Brachionidae</taxon>
        <taxon>Brachionus</taxon>
    </lineage>
</organism>
<sequence length="83" mass="9647">MDELDTVFVTFLSVNSFGIAFLDKFLLSTLRLFFMSILVEFLEEDERQQIAFAMSYEIIGTFGQRLIRTTANYLPINLKLIIN</sequence>
<evidence type="ECO:0000313" key="3">
    <source>
        <dbReference type="Proteomes" id="UP000276133"/>
    </source>
</evidence>
<dbReference type="Proteomes" id="UP000276133">
    <property type="component" value="Unassembled WGS sequence"/>
</dbReference>
<evidence type="ECO:0000256" key="1">
    <source>
        <dbReference type="SAM" id="Phobius"/>
    </source>
</evidence>
<reference evidence="2 3" key="1">
    <citation type="journal article" date="2018" name="Sci. Rep.">
        <title>Genomic signatures of local adaptation to the degree of environmental predictability in rotifers.</title>
        <authorList>
            <person name="Franch-Gras L."/>
            <person name="Hahn C."/>
            <person name="Garcia-Roger E.M."/>
            <person name="Carmona M.J."/>
            <person name="Serra M."/>
            <person name="Gomez A."/>
        </authorList>
    </citation>
    <scope>NUCLEOTIDE SEQUENCE [LARGE SCALE GENOMIC DNA]</scope>
    <source>
        <strain evidence="2">HYR1</strain>
    </source>
</reference>
<gene>
    <name evidence="2" type="ORF">BpHYR1_015658</name>
</gene>
<protein>
    <submittedName>
        <fullName evidence="2">Uncharacterized protein</fullName>
    </submittedName>
</protein>
<comment type="caution">
    <text evidence="2">The sequence shown here is derived from an EMBL/GenBank/DDBJ whole genome shotgun (WGS) entry which is preliminary data.</text>
</comment>